<name>A9BAK8_PROM4</name>
<sequence>MKLYQFLKWKCLTNSGGQAKHLISTGSVSVNGQIETRRGRRLIHGDLVSFGNIQEIFSDEDPSGRKLGN</sequence>
<dbReference type="EMBL" id="CP000878">
    <property type="protein sequence ID" value="ABX08870.1"/>
    <property type="molecule type" value="Genomic_DNA"/>
</dbReference>
<dbReference type="OrthoDB" id="9811532at2"/>
<dbReference type="PROSITE" id="PS50889">
    <property type="entry name" value="S4"/>
    <property type="match status" value="1"/>
</dbReference>
<evidence type="ECO:0000313" key="3">
    <source>
        <dbReference type="Proteomes" id="UP000000788"/>
    </source>
</evidence>
<organism evidence="2 3">
    <name type="scientific">Prochlorococcus marinus (strain MIT 9211)</name>
    <dbReference type="NCBI Taxonomy" id="93059"/>
    <lineage>
        <taxon>Bacteria</taxon>
        <taxon>Bacillati</taxon>
        <taxon>Cyanobacteriota</taxon>
        <taxon>Cyanophyceae</taxon>
        <taxon>Synechococcales</taxon>
        <taxon>Prochlorococcaceae</taxon>
        <taxon>Prochlorococcus</taxon>
    </lineage>
</organism>
<dbReference type="RefSeq" id="WP_012195491.1">
    <property type="nucleotide sequence ID" value="NC_009976.1"/>
</dbReference>
<keyword evidence="1" id="KW-0694">RNA-binding</keyword>
<dbReference type="Gene3D" id="3.10.290.10">
    <property type="entry name" value="RNA-binding S4 domain"/>
    <property type="match status" value="1"/>
</dbReference>
<accession>A9BAK8</accession>
<dbReference type="InterPro" id="IPR036986">
    <property type="entry name" value="S4_RNA-bd_sf"/>
</dbReference>
<dbReference type="KEGG" id="pmj:P9211_09391"/>
<proteinExistence type="predicted"/>
<dbReference type="SUPFAM" id="SSF55174">
    <property type="entry name" value="Alpha-L RNA-binding motif"/>
    <property type="match status" value="1"/>
</dbReference>
<dbReference type="CDD" id="cd00165">
    <property type="entry name" value="S4"/>
    <property type="match status" value="1"/>
</dbReference>
<protein>
    <submittedName>
        <fullName evidence="2">S4 domain</fullName>
    </submittedName>
</protein>
<dbReference type="AlphaFoldDB" id="A9BAK8"/>
<reference evidence="2 3" key="1">
    <citation type="journal article" date="2007" name="PLoS Genet.">
        <title>Patterns and implications of gene gain and loss in the evolution of Prochlorococcus.</title>
        <authorList>
            <person name="Kettler G.C."/>
            <person name="Martiny A.C."/>
            <person name="Huang K."/>
            <person name="Zucker J."/>
            <person name="Coleman M.L."/>
            <person name="Rodrigue S."/>
            <person name="Chen F."/>
            <person name="Lapidus A."/>
            <person name="Ferriera S."/>
            <person name="Johnson J."/>
            <person name="Steglich C."/>
            <person name="Church G.M."/>
            <person name="Richardson P."/>
            <person name="Chisholm S.W."/>
        </authorList>
    </citation>
    <scope>NUCLEOTIDE SEQUENCE [LARGE SCALE GENOMIC DNA]</scope>
    <source>
        <strain evidence="3">MIT 9211</strain>
    </source>
</reference>
<gene>
    <name evidence="2" type="ordered locus">P9211_09391</name>
</gene>
<dbReference type="STRING" id="93059.P9211_09391"/>
<dbReference type="GO" id="GO:0003723">
    <property type="term" value="F:RNA binding"/>
    <property type="evidence" value="ECO:0007669"/>
    <property type="project" value="UniProtKB-KW"/>
</dbReference>
<evidence type="ECO:0000256" key="1">
    <source>
        <dbReference type="PROSITE-ProRule" id="PRU00182"/>
    </source>
</evidence>
<dbReference type="HOGENOM" id="CLU_127162_4_1_3"/>
<evidence type="ECO:0000313" key="2">
    <source>
        <dbReference type="EMBL" id="ABX08870.1"/>
    </source>
</evidence>
<dbReference type="Pfam" id="PF13275">
    <property type="entry name" value="S4_2"/>
    <property type="match status" value="1"/>
</dbReference>
<dbReference type="Proteomes" id="UP000000788">
    <property type="component" value="Chromosome"/>
</dbReference>
<keyword evidence="3" id="KW-1185">Reference proteome</keyword>
<dbReference type="eggNOG" id="COG2501">
    <property type="taxonomic scope" value="Bacteria"/>
</dbReference>